<sequence>MYLQKIILFLFPSNEISTDSLPIGNPDYDFPQIEETVKLCLKFNGINEKGLFNSDFNPTKVEILNYHNSLKKLECIHSNYTEKNIIESFAKMKSKKPNLTSSCFATIFTGLEDLNQDDTN</sequence>
<dbReference type="EMBL" id="UFVR01000004">
    <property type="protein sequence ID" value="SUX47185.1"/>
    <property type="molecule type" value="Genomic_DNA"/>
</dbReference>
<reference evidence="1 2" key="1">
    <citation type="submission" date="2018-06" db="EMBL/GenBank/DDBJ databases">
        <authorList>
            <consortium name="Pathogen Informatics"/>
            <person name="Doyle S."/>
        </authorList>
    </citation>
    <scope>NUCLEOTIDE SEQUENCE [LARGE SCALE GENOMIC DNA]</scope>
    <source>
        <strain evidence="1 2">NCTC13532</strain>
    </source>
</reference>
<accession>A0A381FKZ4</accession>
<evidence type="ECO:0000313" key="2">
    <source>
        <dbReference type="Proteomes" id="UP000254282"/>
    </source>
</evidence>
<organism evidence="1 2">
    <name type="scientific">Chryseobacterium indoltheticum</name>
    <dbReference type="NCBI Taxonomy" id="254"/>
    <lineage>
        <taxon>Bacteria</taxon>
        <taxon>Pseudomonadati</taxon>
        <taxon>Bacteroidota</taxon>
        <taxon>Flavobacteriia</taxon>
        <taxon>Flavobacteriales</taxon>
        <taxon>Weeksellaceae</taxon>
        <taxon>Chryseobacterium group</taxon>
        <taxon>Chryseobacterium</taxon>
    </lineage>
</organism>
<dbReference type="AlphaFoldDB" id="A0A381FKZ4"/>
<evidence type="ECO:0000313" key="1">
    <source>
        <dbReference type="EMBL" id="SUX47185.1"/>
    </source>
</evidence>
<dbReference type="Proteomes" id="UP000254282">
    <property type="component" value="Unassembled WGS sequence"/>
</dbReference>
<dbReference type="RefSeq" id="WP_115620684.1">
    <property type="nucleotide sequence ID" value="NZ_UFVR01000004.1"/>
</dbReference>
<proteinExistence type="predicted"/>
<protein>
    <submittedName>
        <fullName evidence="1">Uncharacterized protein</fullName>
    </submittedName>
</protein>
<gene>
    <name evidence="1" type="ORF">NCTC13532_02746</name>
</gene>
<name>A0A381FKZ4_9FLAO</name>